<sequence length="307" mass="37397">MDNSFIPKELIGKDIYKILGLNISDSNRENIKNIIRKKYLKCALILHPDKKEFNFKVEEKDKYAENFSILKSAYEFLMNEKLRKKYNLYMQKKLKKNVPINNTSLNRFLDKKKFLSCQNQKLIYKKKLEEKEKLKYIPNKNESEQSNSNEEVNLKKIKKENEEFMKKSVQENNKKKKYIHDNDKLIEIYLDNYDNNINLLKLYIKKKYILNFFINFNFLKYYLNLNDEEKENKRRVGYIIFSHRFETIRAYIYYKKNLDKINSNFKLKLLIPCNEDKEMYNQKIQESENIDQMMNEMVDELDKIFSA</sequence>
<feature type="coiled-coil region" evidence="1">
    <location>
        <begin position="140"/>
        <end position="174"/>
    </location>
</feature>
<dbReference type="Pfam" id="PF00226">
    <property type="entry name" value="DnaJ"/>
    <property type="match status" value="1"/>
</dbReference>
<gene>
    <name evidence="3" type="ORF">PRELSG_1328700</name>
</gene>
<dbReference type="OMA" id="CAYEFLI"/>
<dbReference type="EMBL" id="LN835308">
    <property type="protein sequence ID" value="CRH03920.1"/>
    <property type="molecule type" value="Genomic_DNA"/>
</dbReference>
<dbReference type="InterPro" id="IPR001623">
    <property type="entry name" value="DnaJ_domain"/>
</dbReference>
<dbReference type="InterPro" id="IPR018253">
    <property type="entry name" value="DnaJ_domain_CS"/>
</dbReference>
<dbReference type="RefSeq" id="XP_028535926.1">
    <property type="nucleotide sequence ID" value="XM_028678818.1"/>
</dbReference>
<dbReference type="AlphaFoldDB" id="A0A1J1HET6"/>
<organism evidence="3 4">
    <name type="scientific">Plasmodium relictum</name>
    <dbReference type="NCBI Taxonomy" id="85471"/>
    <lineage>
        <taxon>Eukaryota</taxon>
        <taxon>Sar</taxon>
        <taxon>Alveolata</taxon>
        <taxon>Apicomplexa</taxon>
        <taxon>Aconoidasida</taxon>
        <taxon>Haemosporida</taxon>
        <taxon>Plasmodiidae</taxon>
        <taxon>Plasmodium</taxon>
        <taxon>Plasmodium (Haemamoeba)</taxon>
    </lineage>
</organism>
<protein>
    <submittedName>
        <fullName evidence="3">DnaJ protein, putative</fullName>
    </submittedName>
</protein>
<dbReference type="PROSITE" id="PS50076">
    <property type="entry name" value="DNAJ_2"/>
    <property type="match status" value="1"/>
</dbReference>
<keyword evidence="1" id="KW-0175">Coiled coil</keyword>
<dbReference type="Gene3D" id="1.10.287.110">
    <property type="entry name" value="DnaJ domain"/>
    <property type="match status" value="1"/>
</dbReference>
<dbReference type="Proteomes" id="UP000220158">
    <property type="component" value="Chromosome 13"/>
</dbReference>
<dbReference type="OrthoDB" id="10250354at2759"/>
<dbReference type="VEuPathDB" id="PlasmoDB:PRELSG_1328700"/>
<dbReference type="SUPFAM" id="SSF46565">
    <property type="entry name" value="Chaperone J-domain"/>
    <property type="match status" value="1"/>
</dbReference>
<evidence type="ECO:0000259" key="2">
    <source>
        <dbReference type="PROSITE" id="PS50076"/>
    </source>
</evidence>
<dbReference type="CDD" id="cd06257">
    <property type="entry name" value="DnaJ"/>
    <property type="match status" value="1"/>
</dbReference>
<evidence type="ECO:0000313" key="3">
    <source>
        <dbReference type="EMBL" id="CRH03920.1"/>
    </source>
</evidence>
<reference evidence="3 4" key="1">
    <citation type="submission" date="2015-04" db="EMBL/GenBank/DDBJ databases">
        <authorList>
            <consortium name="Pathogen Informatics"/>
        </authorList>
    </citation>
    <scope>NUCLEOTIDE SEQUENCE [LARGE SCALE GENOMIC DNA]</scope>
    <source>
        <strain evidence="3 4">SGS1</strain>
    </source>
</reference>
<evidence type="ECO:0000256" key="1">
    <source>
        <dbReference type="SAM" id="Coils"/>
    </source>
</evidence>
<proteinExistence type="predicted"/>
<dbReference type="KEGG" id="prel:PRELSG_1328700"/>
<feature type="domain" description="J" evidence="2">
    <location>
        <begin position="14"/>
        <end position="90"/>
    </location>
</feature>
<dbReference type="PROSITE" id="PS00636">
    <property type="entry name" value="DNAJ_1"/>
    <property type="match status" value="1"/>
</dbReference>
<evidence type="ECO:0000313" key="4">
    <source>
        <dbReference type="Proteomes" id="UP000220158"/>
    </source>
</evidence>
<keyword evidence="4" id="KW-1185">Reference proteome</keyword>
<dbReference type="GeneID" id="39738220"/>
<dbReference type="InterPro" id="IPR036869">
    <property type="entry name" value="J_dom_sf"/>
</dbReference>
<accession>A0A1J1HET6</accession>
<name>A0A1J1HET6_PLARL</name>